<protein>
    <recommendedName>
        <fullName evidence="3">RNI-like protein</fullName>
    </recommendedName>
</protein>
<evidence type="ECO:0000313" key="2">
    <source>
        <dbReference type="Proteomes" id="UP000070444"/>
    </source>
</evidence>
<gene>
    <name evidence="1" type="ORF">CONCODRAFT_6391</name>
</gene>
<evidence type="ECO:0008006" key="3">
    <source>
        <dbReference type="Google" id="ProtNLM"/>
    </source>
</evidence>
<evidence type="ECO:0000313" key="1">
    <source>
        <dbReference type="EMBL" id="KXN70944.1"/>
    </source>
</evidence>
<dbReference type="SUPFAM" id="SSF52047">
    <property type="entry name" value="RNI-like"/>
    <property type="match status" value="1"/>
</dbReference>
<keyword evidence="2" id="KW-1185">Reference proteome</keyword>
<dbReference type="AlphaFoldDB" id="A0A137P7M7"/>
<dbReference type="OrthoDB" id="1098139at2759"/>
<accession>A0A137P7M7</accession>
<organism evidence="1 2">
    <name type="scientific">Conidiobolus coronatus (strain ATCC 28846 / CBS 209.66 / NRRL 28638)</name>
    <name type="common">Delacroixia coronata</name>
    <dbReference type="NCBI Taxonomy" id="796925"/>
    <lineage>
        <taxon>Eukaryota</taxon>
        <taxon>Fungi</taxon>
        <taxon>Fungi incertae sedis</taxon>
        <taxon>Zoopagomycota</taxon>
        <taxon>Entomophthoromycotina</taxon>
        <taxon>Entomophthoromycetes</taxon>
        <taxon>Entomophthorales</taxon>
        <taxon>Ancylistaceae</taxon>
        <taxon>Conidiobolus</taxon>
    </lineage>
</organism>
<sequence length="436" mass="51679">MNAIDNRITYSLLCNKILLQYLDAKDKTEFSSTCKFIFQKCSRFRLSVYKFNLCDFVYYTNSIYSWIRSPEEIYNEQLEYINKIINIYRPHLLSLTCIKNANYFILEYFSIQFDCLRSLFLNEFCIPQQTFKNVIDNLPNLHELVLIEIGVALELNNFSPTELKFPKYLTKFTMQYCYQFNCNHTDPVYLTLSGASLENTNRYNFEISNINISRIKYLSWANDYERGINTLNELLANNHKMEKLEVFLDRLNPSSLLLISNNRNLNTLVLSAIENTVLKSYHFPKLPFVKRIELKDVFAPGMESIGLFLRNCPNLEELKFGFYTDNADILLKIIKNFKNLKKLSITHMCLDLLLSAPFPETTVEHLEFTTRDPFRTVFSVFNNLKHLKSVSLNGLFPLYNNYDYTNQLFDGYYYWREIRYSNSVKFWKTKQKLKIL</sequence>
<dbReference type="Proteomes" id="UP000070444">
    <property type="component" value="Unassembled WGS sequence"/>
</dbReference>
<reference evidence="1 2" key="1">
    <citation type="journal article" date="2015" name="Genome Biol. Evol.">
        <title>Phylogenomic analyses indicate that early fungi evolved digesting cell walls of algal ancestors of land plants.</title>
        <authorList>
            <person name="Chang Y."/>
            <person name="Wang S."/>
            <person name="Sekimoto S."/>
            <person name="Aerts A.L."/>
            <person name="Choi C."/>
            <person name="Clum A."/>
            <person name="LaButti K.M."/>
            <person name="Lindquist E.A."/>
            <person name="Yee Ngan C."/>
            <person name="Ohm R.A."/>
            <person name="Salamov A.A."/>
            <person name="Grigoriev I.V."/>
            <person name="Spatafora J.W."/>
            <person name="Berbee M.L."/>
        </authorList>
    </citation>
    <scope>NUCLEOTIDE SEQUENCE [LARGE SCALE GENOMIC DNA]</scope>
    <source>
        <strain evidence="1 2">NRRL 28638</strain>
    </source>
</reference>
<dbReference type="EMBL" id="KQ964488">
    <property type="protein sequence ID" value="KXN70944.1"/>
    <property type="molecule type" value="Genomic_DNA"/>
</dbReference>
<dbReference type="Gene3D" id="3.80.10.10">
    <property type="entry name" value="Ribonuclease Inhibitor"/>
    <property type="match status" value="1"/>
</dbReference>
<dbReference type="InterPro" id="IPR032675">
    <property type="entry name" value="LRR_dom_sf"/>
</dbReference>
<proteinExistence type="predicted"/>
<name>A0A137P7M7_CONC2</name>